<feature type="region of interest" description="Disordered" evidence="2">
    <location>
        <begin position="23"/>
        <end position="66"/>
    </location>
</feature>
<proteinExistence type="predicted"/>
<dbReference type="AlphaFoldDB" id="A0A7I8JVR3"/>
<feature type="domain" description="C2H2-type" evidence="3">
    <location>
        <begin position="15"/>
        <end position="42"/>
    </location>
</feature>
<keyword evidence="1" id="KW-0862">Zinc</keyword>
<dbReference type="OrthoDB" id="9451254at2759"/>
<protein>
    <recommendedName>
        <fullName evidence="3">C2H2-type domain-containing protein</fullName>
    </recommendedName>
</protein>
<organism evidence="4 5">
    <name type="scientific">Spirodela intermedia</name>
    <name type="common">Intermediate duckweed</name>
    <dbReference type="NCBI Taxonomy" id="51605"/>
    <lineage>
        <taxon>Eukaryota</taxon>
        <taxon>Viridiplantae</taxon>
        <taxon>Streptophyta</taxon>
        <taxon>Embryophyta</taxon>
        <taxon>Tracheophyta</taxon>
        <taxon>Spermatophyta</taxon>
        <taxon>Magnoliopsida</taxon>
        <taxon>Liliopsida</taxon>
        <taxon>Araceae</taxon>
        <taxon>Lemnoideae</taxon>
        <taxon>Spirodela</taxon>
    </lineage>
</organism>
<dbReference type="PANTHER" id="PTHR46326:SF2">
    <property type="entry name" value="ZINC FINGER PROTEIN ZAT1-RELATED"/>
    <property type="match status" value="1"/>
</dbReference>
<sequence>MLEEGGDQEGRKKKHTCKICRRSFPCGRSLGGHMRSHAGGTSPPSPLPLQRNQRSRGLAEAGYGLRENPKKTRRIYESAAGIDACQRREKLWGQEEADLALCLMMLSRDAGFWGGGEGGEINWVKKTEEESADSGDGSAAMEDLVKNPKGALSKKRKSGGDGGKFECKSCRKTFPSHQALGGHRASHKRSSIRRCGGDSKLSAEFTQTSSASPEEGSVAAAVFPAVEAPAEHLDLDLSGPCNEESEMWLSRRWQPLLNL</sequence>
<reference evidence="4" key="1">
    <citation type="submission" date="2020-02" db="EMBL/GenBank/DDBJ databases">
        <authorList>
            <person name="Scholz U."/>
            <person name="Mascher M."/>
            <person name="Fiebig A."/>
        </authorList>
    </citation>
    <scope>NUCLEOTIDE SEQUENCE</scope>
</reference>
<dbReference type="GO" id="GO:0006355">
    <property type="term" value="P:regulation of DNA-templated transcription"/>
    <property type="evidence" value="ECO:0007669"/>
    <property type="project" value="InterPro"/>
</dbReference>
<evidence type="ECO:0000256" key="2">
    <source>
        <dbReference type="SAM" id="MobiDB-lite"/>
    </source>
</evidence>
<dbReference type="PANTHER" id="PTHR46326">
    <property type="entry name" value="ZINC FINGER PROTEIN ZAT1-RELATED"/>
    <property type="match status" value="1"/>
</dbReference>
<evidence type="ECO:0000256" key="1">
    <source>
        <dbReference type="PROSITE-ProRule" id="PRU00042"/>
    </source>
</evidence>
<keyword evidence="1" id="KW-0863">Zinc-finger</keyword>
<gene>
    <name evidence="4" type="ORF">SI8410_01000157</name>
</gene>
<name>A0A7I8JVR3_SPIIN</name>
<dbReference type="InterPro" id="IPR036236">
    <property type="entry name" value="Znf_C2H2_sf"/>
</dbReference>
<dbReference type="PROSITE" id="PS50157">
    <property type="entry name" value="ZINC_FINGER_C2H2_2"/>
    <property type="match status" value="2"/>
</dbReference>
<dbReference type="GO" id="GO:0008270">
    <property type="term" value="F:zinc ion binding"/>
    <property type="evidence" value="ECO:0007669"/>
    <property type="project" value="UniProtKB-KW"/>
</dbReference>
<evidence type="ECO:0000259" key="3">
    <source>
        <dbReference type="PROSITE" id="PS50157"/>
    </source>
</evidence>
<dbReference type="SUPFAM" id="SSF57667">
    <property type="entry name" value="beta-beta-alpha zinc fingers"/>
    <property type="match status" value="1"/>
</dbReference>
<dbReference type="InterPro" id="IPR013087">
    <property type="entry name" value="Znf_C2H2_type"/>
</dbReference>
<feature type="domain" description="C2H2-type" evidence="3">
    <location>
        <begin position="165"/>
        <end position="192"/>
    </location>
</feature>
<feature type="region of interest" description="Disordered" evidence="2">
    <location>
        <begin position="128"/>
        <end position="163"/>
    </location>
</feature>
<keyword evidence="5" id="KW-1185">Reference proteome</keyword>
<dbReference type="InterPro" id="IPR044303">
    <property type="entry name" value="ZAT1/4/9"/>
</dbReference>
<dbReference type="Pfam" id="PF13912">
    <property type="entry name" value="zf-C2H2_6"/>
    <property type="match status" value="2"/>
</dbReference>
<accession>A0A7I8JVR3</accession>
<dbReference type="Proteomes" id="UP000663760">
    <property type="component" value="Chromosome 1"/>
</dbReference>
<evidence type="ECO:0000313" key="4">
    <source>
        <dbReference type="EMBL" id="CAA7387797.1"/>
    </source>
</evidence>
<dbReference type="PROSITE" id="PS00028">
    <property type="entry name" value="ZINC_FINGER_C2H2_1"/>
    <property type="match status" value="2"/>
</dbReference>
<feature type="region of interest" description="Disordered" evidence="2">
    <location>
        <begin position="177"/>
        <end position="196"/>
    </location>
</feature>
<evidence type="ECO:0000313" key="5">
    <source>
        <dbReference type="Proteomes" id="UP000663760"/>
    </source>
</evidence>
<keyword evidence="1" id="KW-0479">Metal-binding</keyword>
<dbReference type="SMART" id="SM00355">
    <property type="entry name" value="ZnF_C2H2"/>
    <property type="match status" value="2"/>
</dbReference>
<dbReference type="EMBL" id="LR746264">
    <property type="protein sequence ID" value="CAA7387797.1"/>
    <property type="molecule type" value="Genomic_DNA"/>
</dbReference>